<dbReference type="AlphaFoldDB" id="W3X0I2"/>
<keyword evidence="2" id="KW-1185">Reference proteome</keyword>
<organism evidence="1 2">
    <name type="scientific">Pestalotiopsis fici (strain W106-1 / CGMCC3.15140)</name>
    <dbReference type="NCBI Taxonomy" id="1229662"/>
    <lineage>
        <taxon>Eukaryota</taxon>
        <taxon>Fungi</taxon>
        <taxon>Dikarya</taxon>
        <taxon>Ascomycota</taxon>
        <taxon>Pezizomycotina</taxon>
        <taxon>Sordariomycetes</taxon>
        <taxon>Xylariomycetidae</taxon>
        <taxon>Amphisphaeriales</taxon>
        <taxon>Sporocadaceae</taxon>
        <taxon>Pestalotiopsis</taxon>
    </lineage>
</organism>
<evidence type="ECO:0000313" key="2">
    <source>
        <dbReference type="Proteomes" id="UP000030651"/>
    </source>
</evidence>
<gene>
    <name evidence="1" type="ORF">PFICI_08499</name>
</gene>
<sequence>MPHITQRFTYALELGKDAASDELVHVDHVVPPIGNQVRACLWDSCGEHCALFDILPHEEDKIRSSNGIPDWIPTPDIFEEHPETMPRVFKSWAPKYTIVNTTLDGTAVAVKDSKQNGLIRFWISSEESSDDEGPTACITMKHSNQQKKTEFQLTINVSPSAYAVMASTRSQLWRIDSSAYVYSTSRMDQICGGLLIGAPWKAQLKAAIPSDLAQHLKNTATQAASCPLPRDKTPAERVRDAVRNKIETALRTRSNAPNYAFTTPLFIKYPSLLPPVWVDWDPATTTVERDARWG</sequence>
<dbReference type="RefSeq" id="XP_007835271.1">
    <property type="nucleotide sequence ID" value="XM_007837080.1"/>
</dbReference>
<dbReference type="GeneID" id="19273512"/>
<dbReference type="Proteomes" id="UP000030651">
    <property type="component" value="Unassembled WGS sequence"/>
</dbReference>
<dbReference type="OrthoDB" id="10537560at2759"/>
<reference evidence="2" key="1">
    <citation type="journal article" date="2015" name="BMC Genomics">
        <title>Genomic and transcriptomic analysis of the endophytic fungus Pestalotiopsis fici reveals its lifestyle and high potential for synthesis of natural products.</title>
        <authorList>
            <person name="Wang X."/>
            <person name="Zhang X."/>
            <person name="Liu L."/>
            <person name="Xiang M."/>
            <person name="Wang W."/>
            <person name="Sun X."/>
            <person name="Che Y."/>
            <person name="Guo L."/>
            <person name="Liu G."/>
            <person name="Guo L."/>
            <person name="Wang C."/>
            <person name="Yin W.B."/>
            <person name="Stadler M."/>
            <person name="Zhang X."/>
            <person name="Liu X."/>
        </authorList>
    </citation>
    <scope>NUCLEOTIDE SEQUENCE [LARGE SCALE GENOMIC DNA]</scope>
    <source>
        <strain evidence="2">W106-1 / CGMCC3.15140</strain>
    </source>
</reference>
<accession>W3X0I2</accession>
<evidence type="ECO:0000313" key="1">
    <source>
        <dbReference type="EMBL" id="ETS78646.1"/>
    </source>
</evidence>
<dbReference type="KEGG" id="pfy:PFICI_08499"/>
<proteinExistence type="predicted"/>
<protein>
    <submittedName>
        <fullName evidence="1">Uncharacterized protein</fullName>
    </submittedName>
</protein>
<dbReference type="EMBL" id="KI912114">
    <property type="protein sequence ID" value="ETS78646.1"/>
    <property type="molecule type" value="Genomic_DNA"/>
</dbReference>
<dbReference type="HOGENOM" id="CLU_947002_0_0_1"/>
<name>W3X0I2_PESFW</name>
<dbReference type="InParanoid" id="W3X0I2"/>